<dbReference type="GO" id="GO:0003700">
    <property type="term" value="F:DNA-binding transcription factor activity"/>
    <property type="evidence" value="ECO:0007669"/>
    <property type="project" value="InterPro"/>
</dbReference>
<keyword evidence="3" id="KW-0804">Transcription</keyword>
<evidence type="ECO:0000313" key="5">
    <source>
        <dbReference type="EMBL" id="ALB29692.1"/>
    </source>
</evidence>
<evidence type="ECO:0000256" key="2">
    <source>
        <dbReference type="ARBA" id="ARBA00023125"/>
    </source>
</evidence>
<evidence type="ECO:0000313" key="6">
    <source>
        <dbReference type="Proteomes" id="UP000061546"/>
    </source>
</evidence>
<dbReference type="InterPro" id="IPR036388">
    <property type="entry name" value="WH-like_DNA-bd_sf"/>
</dbReference>
<dbReference type="KEGG" id="lhi:JP39_10200"/>
<dbReference type="PANTHER" id="PTHR44846">
    <property type="entry name" value="MANNOSYL-D-GLYCERATE TRANSPORT/METABOLISM SYSTEM REPRESSOR MNGR-RELATED"/>
    <property type="match status" value="1"/>
</dbReference>
<evidence type="ECO:0000256" key="3">
    <source>
        <dbReference type="ARBA" id="ARBA00023163"/>
    </source>
</evidence>
<dbReference type="SUPFAM" id="SSF64288">
    <property type="entry name" value="Chorismate lyase-like"/>
    <property type="match status" value="1"/>
</dbReference>
<dbReference type="SUPFAM" id="SSF46785">
    <property type="entry name" value="Winged helix' DNA-binding domain"/>
    <property type="match status" value="1"/>
</dbReference>
<dbReference type="GO" id="GO:0045892">
    <property type="term" value="P:negative regulation of DNA-templated transcription"/>
    <property type="evidence" value="ECO:0007669"/>
    <property type="project" value="TreeGrafter"/>
</dbReference>
<organism evidence="5 6">
    <name type="scientific">Companilactobacillus heilongjiangensis</name>
    <dbReference type="NCBI Taxonomy" id="1074467"/>
    <lineage>
        <taxon>Bacteria</taxon>
        <taxon>Bacillati</taxon>
        <taxon>Bacillota</taxon>
        <taxon>Bacilli</taxon>
        <taxon>Lactobacillales</taxon>
        <taxon>Lactobacillaceae</taxon>
        <taxon>Companilactobacillus</taxon>
    </lineage>
</organism>
<dbReference type="InterPro" id="IPR000524">
    <property type="entry name" value="Tscrpt_reg_HTH_GntR"/>
</dbReference>
<dbReference type="Gene3D" id="1.10.10.10">
    <property type="entry name" value="Winged helix-like DNA-binding domain superfamily/Winged helix DNA-binding domain"/>
    <property type="match status" value="1"/>
</dbReference>
<dbReference type="AlphaFoldDB" id="A0A0K2LEH1"/>
<feature type="domain" description="HTH gntR-type" evidence="4">
    <location>
        <begin position="2"/>
        <end position="70"/>
    </location>
</feature>
<sequence length="242" mass="27419">MAYKYKEVANTLRHQIQTGRYAPGELMPDQNQIAKKFNTTRITVHKALQLLMVEGMVYSKRGSGTYVRKDYVADNHSDDRFGRVSPIDKPLGATKTNKGKAVTSKVLELSARIPTKDEADKLIIQPTEPVYVIRRVRYVNGKIFAYEHTIMPTAITTLTEDILEKSIYNHLEKEGLRIEGTHRIIRADKADQTDVETGIAHELGEPVLIINQLSYLDDGQPFEIAESRFPYQSSRLTADITL</sequence>
<dbReference type="PROSITE" id="PS50949">
    <property type="entry name" value="HTH_GNTR"/>
    <property type="match status" value="1"/>
</dbReference>
<keyword evidence="2" id="KW-0238">DNA-binding</keyword>
<protein>
    <submittedName>
        <fullName evidence="5">GntR family transcriptional regulator</fullName>
    </submittedName>
</protein>
<dbReference type="SMART" id="SM00866">
    <property type="entry name" value="UTRA"/>
    <property type="match status" value="1"/>
</dbReference>
<name>A0A0K2LEH1_9LACO</name>
<dbReference type="Proteomes" id="UP000061546">
    <property type="component" value="Chromosome"/>
</dbReference>
<reference evidence="5 6" key="1">
    <citation type="submission" date="2015-08" db="EMBL/GenBank/DDBJ databases">
        <title>Genomic sequence of Lactobacillus heilongjiangensis DSM 28069, isolated from Chinese traditional pickle.</title>
        <authorList>
            <person name="Jiang X."/>
            <person name="Zheng B."/>
            <person name="Cheng H."/>
        </authorList>
    </citation>
    <scope>NUCLEOTIDE SEQUENCE [LARGE SCALE GENOMIC DNA]</scope>
    <source>
        <strain evidence="5 6">DSM 28069</strain>
    </source>
</reference>
<dbReference type="SMART" id="SM00345">
    <property type="entry name" value="HTH_GNTR"/>
    <property type="match status" value="1"/>
</dbReference>
<dbReference type="PRINTS" id="PR00035">
    <property type="entry name" value="HTHGNTR"/>
</dbReference>
<dbReference type="PANTHER" id="PTHR44846:SF4">
    <property type="entry name" value="HTH GNTR-TYPE DOMAIN-CONTAINING PROTEIN"/>
    <property type="match status" value="1"/>
</dbReference>
<dbReference type="RefSeq" id="WP_041501180.1">
    <property type="nucleotide sequence ID" value="NZ_BJDV01000005.1"/>
</dbReference>
<accession>A0A0K2LEH1</accession>
<dbReference type="InterPro" id="IPR036390">
    <property type="entry name" value="WH_DNA-bd_sf"/>
</dbReference>
<dbReference type="InterPro" id="IPR050679">
    <property type="entry name" value="Bact_HTH_transcr_reg"/>
</dbReference>
<gene>
    <name evidence="5" type="ORF">JP39_10200</name>
</gene>
<dbReference type="CDD" id="cd07377">
    <property type="entry name" value="WHTH_GntR"/>
    <property type="match status" value="1"/>
</dbReference>
<dbReference type="GO" id="GO:0003677">
    <property type="term" value="F:DNA binding"/>
    <property type="evidence" value="ECO:0007669"/>
    <property type="project" value="UniProtKB-KW"/>
</dbReference>
<dbReference type="STRING" id="1074467.JP39_10200"/>
<dbReference type="Gene3D" id="3.40.1410.10">
    <property type="entry name" value="Chorismate lyase-like"/>
    <property type="match status" value="1"/>
</dbReference>
<evidence type="ECO:0000256" key="1">
    <source>
        <dbReference type="ARBA" id="ARBA00023015"/>
    </source>
</evidence>
<evidence type="ECO:0000259" key="4">
    <source>
        <dbReference type="PROSITE" id="PS50949"/>
    </source>
</evidence>
<dbReference type="OrthoDB" id="9815017at2"/>
<dbReference type="EMBL" id="CP012559">
    <property type="protein sequence ID" value="ALB29692.1"/>
    <property type="molecule type" value="Genomic_DNA"/>
</dbReference>
<keyword evidence="6" id="KW-1185">Reference proteome</keyword>
<dbReference type="Pfam" id="PF07702">
    <property type="entry name" value="UTRA"/>
    <property type="match status" value="1"/>
</dbReference>
<proteinExistence type="predicted"/>
<keyword evidence="1" id="KW-0805">Transcription regulation</keyword>
<dbReference type="InterPro" id="IPR028978">
    <property type="entry name" value="Chorismate_lyase_/UTRA_dom_sf"/>
</dbReference>
<dbReference type="InterPro" id="IPR011663">
    <property type="entry name" value="UTRA"/>
</dbReference>
<dbReference type="Pfam" id="PF00392">
    <property type="entry name" value="GntR"/>
    <property type="match status" value="1"/>
</dbReference>